<dbReference type="InterPro" id="IPR016160">
    <property type="entry name" value="Ald_DH_CS_CYS"/>
</dbReference>
<feature type="active site" evidence="3">
    <location>
        <position position="260"/>
    </location>
</feature>
<dbReference type="InterPro" id="IPR016162">
    <property type="entry name" value="Ald_DH_N"/>
</dbReference>
<sequence length="490" mass="52087">MNSSIGTGLNKPLVKSGSYINGCWLASGEQRLAVTNPATGELLTNLSSATAADAEDAVAAATAALPAWREMPAKARAQLLRRWFDLIIENKKQLAEILSAEQGKPLAEAESEVVYGAASIEWFAEEAKRVYGDIIPAPSGDKRLVVIKQPVGVVSAITPWNFPSAMITRKAAPALAAGCSFIVKASEETPLSALALAALSQQAGIPAGVFNVLVSQRAVEIGEVLTRDSRIHKFSFTGSTAVGKLLLKQCADTVKKTSMELGGNAPFIVFKDADIDAAVKGLLYSKFRNAGQTCVCTNRVLVQSEVYERFIAKLVPAVRALKMGAGDDASTQIGPLINERAVLSVAQKVNHALAMGAKLLTGGCKSSLGDCFYTPTVLANVTPAMEVFNSEIFGPVLPVIKFDTEQQAIDLANNTQAGLASYIYSRDIGRIWRLAEALEYGMVGINDAEISNEVAPFGGVKESGMGREGSKYGIEDYLEIKYLCMGGLNN</sequence>
<dbReference type="PANTHER" id="PTHR43353:SF5">
    <property type="entry name" value="SUCCINATE-SEMIALDEHYDE DEHYDROGENASE, MITOCHONDRIAL"/>
    <property type="match status" value="1"/>
</dbReference>
<dbReference type="PROSITE" id="PS00070">
    <property type="entry name" value="ALDEHYDE_DEHYDR_CYS"/>
    <property type="match status" value="1"/>
</dbReference>
<dbReference type="InterPro" id="IPR050740">
    <property type="entry name" value="Aldehyde_DH_Superfamily"/>
</dbReference>
<evidence type="ECO:0000313" key="7">
    <source>
        <dbReference type="Proteomes" id="UP001069090"/>
    </source>
</evidence>
<dbReference type="InterPro" id="IPR016161">
    <property type="entry name" value="Ald_DH/histidinol_DH"/>
</dbReference>
<evidence type="ECO:0000256" key="3">
    <source>
        <dbReference type="PROSITE-ProRule" id="PRU10007"/>
    </source>
</evidence>
<dbReference type="InterPro" id="IPR029510">
    <property type="entry name" value="Ald_DH_CS_GLU"/>
</dbReference>
<comment type="similarity">
    <text evidence="1 4">Belongs to the aldehyde dehydrogenase family.</text>
</comment>
<evidence type="ECO:0000256" key="2">
    <source>
        <dbReference type="ARBA" id="ARBA00023002"/>
    </source>
</evidence>
<keyword evidence="7" id="KW-1185">Reference proteome</keyword>
<dbReference type="NCBIfam" id="TIGR01780">
    <property type="entry name" value="SSADH"/>
    <property type="match status" value="1"/>
</dbReference>
<dbReference type="SUPFAM" id="SSF53720">
    <property type="entry name" value="ALDH-like"/>
    <property type="match status" value="1"/>
</dbReference>
<proteinExistence type="inferred from homology"/>
<dbReference type="RefSeq" id="WP_258332878.1">
    <property type="nucleotide sequence ID" value="NZ_JAPTGG010000018.1"/>
</dbReference>
<dbReference type="GO" id="GO:0009450">
    <property type="term" value="P:gamma-aminobutyric acid catabolic process"/>
    <property type="evidence" value="ECO:0007669"/>
    <property type="project" value="InterPro"/>
</dbReference>
<evidence type="ECO:0000259" key="5">
    <source>
        <dbReference type="Pfam" id="PF00171"/>
    </source>
</evidence>
<dbReference type="FunFam" id="3.40.605.10:FF:000005">
    <property type="entry name" value="Succinate-semialdehyde dehydrogenase I"/>
    <property type="match status" value="1"/>
</dbReference>
<dbReference type="AlphaFoldDB" id="A0A9J6RRY3"/>
<dbReference type="FunFam" id="3.40.309.10:FF:000004">
    <property type="entry name" value="Succinate-semialdehyde dehydrogenase I"/>
    <property type="match status" value="1"/>
</dbReference>
<comment type="caution">
    <text evidence="6">The sequence shown here is derived from an EMBL/GenBank/DDBJ whole genome shotgun (WGS) entry which is preliminary data.</text>
</comment>
<gene>
    <name evidence="6" type="ORF">O0V09_17110</name>
</gene>
<evidence type="ECO:0000256" key="1">
    <source>
        <dbReference type="ARBA" id="ARBA00009986"/>
    </source>
</evidence>
<dbReference type="PROSITE" id="PS00687">
    <property type="entry name" value="ALDEHYDE_DEHYDR_GLU"/>
    <property type="match status" value="1"/>
</dbReference>
<dbReference type="Gene3D" id="3.40.309.10">
    <property type="entry name" value="Aldehyde Dehydrogenase, Chain A, domain 2"/>
    <property type="match status" value="1"/>
</dbReference>
<dbReference type="CDD" id="cd07103">
    <property type="entry name" value="ALDH_F5_SSADH_GabD"/>
    <property type="match status" value="1"/>
</dbReference>
<name>A0A9J6RRY3_9GAMM</name>
<dbReference type="GO" id="GO:0004777">
    <property type="term" value="F:succinate-semialdehyde dehydrogenase (NAD+) activity"/>
    <property type="evidence" value="ECO:0007669"/>
    <property type="project" value="TreeGrafter"/>
</dbReference>
<feature type="domain" description="Aldehyde dehydrogenase" evidence="5">
    <location>
        <begin position="24"/>
        <end position="482"/>
    </location>
</feature>
<dbReference type="EMBL" id="JAPTGG010000018">
    <property type="protein sequence ID" value="MCZ0866928.1"/>
    <property type="molecule type" value="Genomic_DNA"/>
</dbReference>
<dbReference type="InterPro" id="IPR010102">
    <property type="entry name" value="Succ_semiAld_DH"/>
</dbReference>
<dbReference type="Pfam" id="PF00171">
    <property type="entry name" value="Aldedh"/>
    <property type="match status" value="1"/>
</dbReference>
<keyword evidence="2 4" id="KW-0560">Oxidoreductase</keyword>
<dbReference type="Proteomes" id="UP001069090">
    <property type="component" value="Unassembled WGS sequence"/>
</dbReference>
<reference evidence="6 7" key="1">
    <citation type="submission" date="2022-12" db="EMBL/GenBank/DDBJ databases">
        <title>Dasania phycosphaerae sp. nov., isolated from particulate material of the south coast of Korea.</title>
        <authorList>
            <person name="Jiang Y."/>
        </authorList>
    </citation>
    <scope>NUCLEOTIDE SEQUENCE [LARGE SCALE GENOMIC DNA]</scope>
    <source>
        <strain evidence="6 7">GY-19</strain>
    </source>
</reference>
<dbReference type="PANTHER" id="PTHR43353">
    <property type="entry name" value="SUCCINATE-SEMIALDEHYDE DEHYDROGENASE, MITOCHONDRIAL"/>
    <property type="match status" value="1"/>
</dbReference>
<protein>
    <submittedName>
        <fullName evidence="6">NAD-dependent succinate-semialdehyde dehydrogenase</fullName>
    </submittedName>
</protein>
<organism evidence="6 7">
    <name type="scientific">Dasania phycosphaerae</name>
    <dbReference type="NCBI Taxonomy" id="2950436"/>
    <lineage>
        <taxon>Bacteria</taxon>
        <taxon>Pseudomonadati</taxon>
        <taxon>Pseudomonadota</taxon>
        <taxon>Gammaproteobacteria</taxon>
        <taxon>Cellvibrionales</taxon>
        <taxon>Spongiibacteraceae</taxon>
        <taxon>Dasania</taxon>
    </lineage>
</organism>
<evidence type="ECO:0000313" key="6">
    <source>
        <dbReference type="EMBL" id="MCZ0866928.1"/>
    </source>
</evidence>
<dbReference type="Gene3D" id="3.40.605.10">
    <property type="entry name" value="Aldehyde Dehydrogenase, Chain A, domain 1"/>
    <property type="match status" value="1"/>
</dbReference>
<evidence type="ECO:0000256" key="4">
    <source>
        <dbReference type="RuleBase" id="RU003345"/>
    </source>
</evidence>
<accession>A0A9J6RRY3</accession>
<dbReference type="InterPro" id="IPR016163">
    <property type="entry name" value="Ald_DH_C"/>
</dbReference>
<dbReference type="InterPro" id="IPR015590">
    <property type="entry name" value="Aldehyde_DH_dom"/>
</dbReference>